<gene>
    <name evidence="1" type="ORF">LCPAC401_02880</name>
</gene>
<accession>A0A481ZBY6</accession>
<evidence type="ECO:0000313" key="1">
    <source>
        <dbReference type="EMBL" id="QBK92650.1"/>
    </source>
</evidence>
<organism evidence="1">
    <name type="scientific">Pithovirus LCPAC401</name>
    <dbReference type="NCBI Taxonomy" id="2506595"/>
    <lineage>
        <taxon>Viruses</taxon>
        <taxon>Pithoviruses</taxon>
    </lineage>
</organism>
<dbReference type="EMBL" id="MK500579">
    <property type="protein sequence ID" value="QBK92650.1"/>
    <property type="molecule type" value="Genomic_DNA"/>
</dbReference>
<reference evidence="1" key="1">
    <citation type="journal article" date="2019" name="MBio">
        <title>Virus Genomes from Deep Sea Sediments Expand the Ocean Megavirome and Support Independent Origins of Viral Gigantism.</title>
        <authorList>
            <person name="Backstrom D."/>
            <person name="Yutin N."/>
            <person name="Jorgensen S.L."/>
            <person name="Dharamshi J."/>
            <person name="Homa F."/>
            <person name="Zaremba-Niedwiedzka K."/>
            <person name="Spang A."/>
            <person name="Wolf Y.I."/>
            <person name="Koonin E.V."/>
            <person name="Ettema T.J."/>
        </authorList>
    </citation>
    <scope>NUCLEOTIDE SEQUENCE</scope>
</reference>
<protein>
    <submittedName>
        <fullName evidence="1">Uncharacterized protein</fullName>
    </submittedName>
</protein>
<proteinExistence type="predicted"/>
<sequence>MEVNLFVSLMEQGKMDVWNVTQVLLVNMEFMKLGVYLAKALKCVFIRD</sequence>
<name>A0A481ZBY6_9VIRU</name>